<feature type="transmembrane region" description="Helical" evidence="11">
    <location>
        <begin position="112"/>
        <end position="134"/>
    </location>
</feature>
<comment type="caution">
    <text evidence="11">Lacks conserved residue(s) required for the propagation of feature annotation.</text>
</comment>
<evidence type="ECO:0000256" key="6">
    <source>
        <dbReference type="ARBA" id="ARBA00022692"/>
    </source>
</evidence>
<evidence type="ECO:0000313" key="12">
    <source>
        <dbReference type="Proteomes" id="UP000079169"/>
    </source>
</evidence>
<feature type="transmembrane region" description="Helical" evidence="11">
    <location>
        <begin position="20"/>
        <end position="41"/>
    </location>
</feature>
<evidence type="ECO:0000256" key="7">
    <source>
        <dbReference type="ARBA" id="ARBA00022824"/>
    </source>
</evidence>
<evidence type="ECO:0000256" key="5">
    <source>
        <dbReference type="ARBA" id="ARBA00022679"/>
    </source>
</evidence>
<organism evidence="12 13">
    <name type="scientific">Diaphorina citri</name>
    <name type="common">Asian citrus psyllid</name>
    <dbReference type="NCBI Taxonomy" id="121845"/>
    <lineage>
        <taxon>Eukaryota</taxon>
        <taxon>Metazoa</taxon>
        <taxon>Ecdysozoa</taxon>
        <taxon>Arthropoda</taxon>
        <taxon>Hexapoda</taxon>
        <taxon>Insecta</taxon>
        <taxon>Pterygota</taxon>
        <taxon>Neoptera</taxon>
        <taxon>Paraneoptera</taxon>
        <taxon>Hemiptera</taxon>
        <taxon>Sternorrhyncha</taxon>
        <taxon>Psylloidea</taxon>
        <taxon>Psyllidae</taxon>
        <taxon>Diaphorininae</taxon>
        <taxon>Diaphorina</taxon>
    </lineage>
</organism>
<dbReference type="Proteomes" id="UP000079169">
    <property type="component" value="Unplaced"/>
</dbReference>
<accession>A0A1S3CXZ4</accession>
<comment type="similarity">
    <text evidence="10">Belongs to the glycosyltransferase 22 family. PIGZ subfamily.</text>
</comment>
<protein>
    <recommendedName>
        <fullName evidence="11">Mannosyltransferase</fullName>
        <ecNumber evidence="11">2.4.1.-</ecNumber>
    </recommendedName>
</protein>
<dbReference type="GO" id="GO:0000026">
    <property type="term" value="F:alpha-1,2-mannosyltransferase activity"/>
    <property type="evidence" value="ECO:0007669"/>
    <property type="project" value="TreeGrafter"/>
</dbReference>
<evidence type="ECO:0000256" key="9">
    <source>
        <dbReference type="ARBA" id="ARBA00023136"/>
    </source>
</evidence>
<reference evidence="13" key="1">
    <citation type="submission" date="2025-08" db="UniProtKB">
        <authorList>
            <consortium name="RefSeq"/>
        </authorList>
    </citation>
    <scope>IDENTIFICATION</scope>
</reference>
<dbReference type="PANTHER" id="PTHR22760:SF3">
    <property type="entry name" value="GPI MANNOSYLTRANSFERASE 4"/>
    <property type="match status" value="1"/>
</dbReference>
<keyword evidence="5" id="KW-0808">Transferase</keyword>
<keyword evidence="7 11" id="KW-0256">Endoplasmic reticulum</keyword>
<keyword evidence="6 11" id="KW-0812">Transmembrane</keyword>
<keyword evidence="3" id="KW-0337">GPI-anchor biosynthesis</keyword>
<evidence type="ECO:0000256" key="8">
    <source>
        <dbReference type="ARBA" id="ARBA00022989"/>
    </source>
</evidence>
<dbReference type="Pfam" id="PF03901">
    <property type="entry name" value="Glyco_transf_22"/>
    <property type="match status" value="1"/>
</dbReference>
<evidence type="ECO:0000313" key="13">
    <source>
        <dbReference type="RefSeq" id="XP_008470145.1"/>
    </source>
</evidence>
<evidence type="ECO:0000256" key="4">
    <source>
        <dbReference type="ARBA" id="ARBA00022676"/>
    </source>
</evidence>
<evidence type="ECO:0000256" key="1">
    <source>
        <dbReference type="ARBA" id="ARBA00004477"/>
    </source>
</evidence>
<dbReference type="PANTHER" id="PTHR22760">
    <property type="entry name" value="GLYCOSYLTRANSFERASE"/>
    <property type="match status" value="1"/>
</dbReference>
<keyword evidence="12" id="KW-1185">Reference proteome</keyword>
<dbReference type="CTD" id="19835548"/>
<dbReference type="GeneID" id="103507448"/>
<dbReference type="KEGG" id="dci:103507448"/>
<dbReference type="PaxDb" id="121845-A0A1S3CXZ4"/>
<name>A0A1S3CXZ4_DIACI</name>
<comment type="subcellular location">
    <subcellularLocation>
        <location evidence="1 11">Endoplasmic reticulum membrane</location>
        <topology evidence="1 11">Multi-pass membrane protein</topology>
    </subcellularLocation>
</comment>
<evidence type="ECO:0000256" key="3">
    <source>
        <dbReference type="ARBA" id="ARBA00022502"/>
    </source>
</evidence>
<dbReference type="GO" id="GO:0006506">
    <property type="term" value="P:GPI anchor biosynthetic process"/>
    <property type="evidence" value="ECO:0007669"/>
    <property type="project" value="UniProtKB-KW"/>
</dbReference>
<dbReference type="EC" id="2.4.1.-" evidence="11"/>
<feature type="transmembrane region" description="Helical" evidence="11">
    <location>
        <begin position="78"/>
        <end position="100"/>
    </location>
</feature>
<gene>
    <name evidence="13" type="primary">LOC103507448</name>
</gene>
<keyword evidence="4 11" id="KW-0328">Glycosyltransferase</keyword>
<sequence length="135" mass="16043">MDDSYEIHRHLLSRVRYPRFVRSDLSIYWLAAFLRFVLTLLPQSGYIHPDEFFQSTEVVIGDIFNVENSRPWEFKVSYPVRSICPIYLVLGLPLYVLKTLAEFFDIDIRSPYVFLVVPRLVFCVLSFVTDFSMYR</sequence>
<dbReference type="GO" id="GO:0005789">
    <property type="term" value="C:endoplasmic reticulum membrane"/>
    <property type="evidence" value="ECO:0007669"/>
    <property type="project" value="UniProtKB-SubCell"/>
</dbReference>
<dbReference type="InterPro" id="IPR005599">
    <property type="entry name" value="GPI_mannosylTrfase"/>
</dbReference>
<keyword evidence="9 11" id="KW-0472">Membrane</keyword>
<evidence type="ECO:0000256" key="11">
    <source>
        <dbReference type="RuleBase" id="RU363075"/>
    </source>
</evidence>
<comment type="pathway">
    <text evidence="2">Glycolipid biosynthesis; glycosylphosphatidylinositol-anchor biosynthesis.</text>
</comment>
<dbReference type="STRING" id="121845.A0A1S3CXZ4"/>
<evidence type="ECO:0000256" key="2">
    <source>
        <dbReference type="ARBA" id="ARBA00004687"/>
    </source>
</evidence>
<dbReference type="AlphaFoldDB" id="A0A1S3CXZ4"/>
<dbReference type="RefSeq" id="XP_008470145.1">
    <property type="nucleotide sequence ID" value="XM_008471923.3"/>
</dbReference>
<evidence type="ECO:0000256" key="10">
    <source>
        <dbReference type="ARBA" id="ARBA00038466"/>
    </source>
</evidence>
<proteinExistence type="inferred from homology"/>
<keyword evidence="8 11" id="KW-1133">Transmembrane helix</keyword>